<dbReference type="AlphaFoldDB" id="A0A0R2LA67"/>
<keyword evidence="1" id="KW-0805">Transcription regulation</keyword>
<name>A0A0R2LA67_9LACO</name>
<evidence type="ECO:0000313" key="6">
    <source>
        <dbReference type="EMBL" id="KRN96236.1"/>
    </source>
</evidence>
<reference evidence="5 8" key="2">
    <citation type="submission" date="2019-07" db="EMBL/GenBank/DDBJ databases">
        <title>Whole genome shotgun sequence of Lactobacillus siliginis NBRC 101315.</title>
        <authorList>
            <person name="Hosoyama A."/>
            <person name="Uohara A."/>
            <person name="Ohji S."/>
            <person name="Ichikawa N."/>
        </authorList>
    </citation>
    <scope>NUCLEOTIDE SEQUENCE [LARGE SCALE GENOMIC DNA]</scope>
    <source>
        <strain evidence="5 8">NBRC 101315</strain>
    </source>
</reference>
<dbReference type="Gene3D" id="3.40.50.2300">
    <property type="match status" value="2"/>
</dbReference>
<evidence type="ECO:0000256" key="1">
    <source>
        <dbReference type="ARBA" id="ARBA00023015"/>
    </source>
</evidence>
<dbReference type="Proteomes" id="UP000051139">
    <property type="component" value="Unassembled WGS sequence"/>
</dbReference>
<gene>
    <name evidence="6" type="ORF">IV55_GL001622</name>
    <name evidence="5" type="ORF">LSI01_01500</name>
</gene>
<dbReference type="GO" id="GO:0003700">
    <property type="term" value="F:DNA-binding transcription factor activity"/>
    <property type="evidence" value="ECO:0007669"/>
    <property type="project" value="TreeGrafter"/>
</dbReference>
<reference evidence="6 7" key="1">
    <citation type="journal article" date="2015" name="Genome Announc.">
        <title>Expanding the biotechnology potential of lactobacilli through comparative genomics of 213 strains and associated genera.</title>
        <authorList>
            <person name="Sun Z."/>
            <person name="Harris H.M."/>
            <person name="McCann A."/>
            <person name="Guo C."/>
            <person name="Argimon S."/>
            <person name="Zhang W."/>
            <person name="Yang X."/>
            <person name="Jeffery I.B."/>
            <person name="Cooney J.C."/>
            <person name="Kagawa T.F."/>
            <person name="Liu W."/>
            <person name="Song Y."/>
            <person name="Salvetti E."/>
            <person name="Wrobel A."/>
            <person name="Rasinkangas P."/>
            <person name="Parkhill J."/>
            <person name="Rea M.C."/>
            <person name="O'Sullivan O."/>
            <person name="Ritari J."/>
            <person name="Douillard F.P."/>
            <person name="Paul Ross R."/>
            <person name="Yang R."/>
            <person name="Briner A.E."/>
            <person name="Felis G.E."/>
            <person name="de Vos W.M."/>
            <person name="Barrangou R."/>
            <person name="Klaenhammer T.R."/>
            <person name="Caufield P.W."/>
            <person name="Cui Y."/>
            <person name="Zhang H."/>
            <person name="O'Toole P.W."/>
        </authorList>
    </citation>
    <scope>NUCLEOTIDE SEQUENCE [LARGE SCALE GENOMIC DNA]</scope>
    <source>
        <strain evidence="6 7">DSM 22696</strain>
    </source>
</reference>
<feature type="domain" description="HTH lacI-type" evidence="4">
    <location>
        <begin position="3"/>
        <end position="58"/>
    </location>
</feature>
<dbReference type="PANTHER" id="PTHR30146">
    <property type="entry name" value="LACI-RELATED TRANSCRIPTIONAL REPRESSOR"/>
    <property type="match status" value="1"/>
</dbReference>
<dbReference type="SMART" id="SM00354">
    <property type="entry name" value="HTH_LACI"/>
    <property type="match status" value="1"/>
</dbReference>
<organism evidence="6 7">
    <name type="scientific">Furfurilactobacillus siliginis</name>
    <dbReference type="NCBI Taxonomy" id="348151"/>
    <lineage>
        <taxon>Bacteria</taxon>
        <taxon>Bacillati</taxon>
        <taxon>Bacillota</taxon>
        <taxon>Bacilli</taxon>
        <taxon>Lactobacillales</taxon>
        <taxon>Lactobacillaceae</taxon>
        <taxon>Furfurilactobacillus</taxon>
    </lineage>
</organism>
<evidence type="ECO:0000259" key="4">
    <source>
        <dbReference type="PROSITE" id="PS50932"/>
    </source>
</evidence>
<dbReference type="PROSITE" id="PS00356">
    <property type="entry name" value="HTH_LACI_1"/>
    <property type="match status" value="1"/>
</dbReference>
<dbReference type="STRING" id="348151.IV55_GL001622"/>
<dbReference type="Pfam" id="PF13377">
    <property type="entry name" value="Peripla_BP_3"/>
    <property type="match status" value="1"/>
</dbReference>
<evidence type="ECO:0000256" key="2">
    <source>
        <dbReference type="ARBA" id="ARBA00023125"/>
    </source>
</evidence>
<keyword evidence="3" id="KW-0804">Transcription</keyword>
<sequence length="327" mass="35342">MTVTIKDVAKAAGVSIATVSRVLAHKVDFYAPETAAQVTKVAKELGYQRNVTAAELATKTSDVLAVIISATKTNFADSIIEGIQDVAFAQGLSVIILYAGENNDDLQHKALTTVIERSVRAILIVALELNEDNRQLLDDSAIPHVFLANASDKNKGLFVASDDFKIGKATTTYFLDQGYTSIGLVGMDRTSYVGRQRINGYLAALKQHDITPGDNWIQGGNFRYEDGVTAMKAYGPKPPVQAVIANSDVSALGVINTAHQFKLDIPSQLAVLSVDGTQLIEMFRPQVTALVQDFAAIGRRGAEMLLKQIPEASQFIDFKIHDGESTK</sequence>
<dbReference type="PANTHER" id="PTHR30146:SF109">
    <property type="entry name" value="HTH-TYPE TRANSCRIPTIONAL REGULATOR GALS"/>
    <property type="match status" value="1"/>
</dbReference>
<dbReference type="Pfam" id="PF00356">
    <property type="entry name" value="LacI"/>
    <property type="match status" value="1"/>
</dbReference>
<dbReference type="Gene3D" id="1.10.260.40">
    <property type="entry name" value="lambda repressor-like DNA-binding domains"/>
    <property type="match status" value="1"/>
</dbReference>
<dbReference type="PRINTS" id="PR00036">
    <property type="entry name" value="HTHLACI"/>
</dbReference>
<dbReference type="InterPro" id="IPR028082">
    <property type="entry name" value="Peripla_BP_I"/>
</dbReference>
<dbReference type="InterPro" id="IPR000843">
    <property type="entry name" value="HTH_LacI"/>
</dbReference>
<comment type="caution">
    <text evidence="6">The sequence shown here is derived from an EMBL/GenBank/DDBJ whole genome shotgun (WGS) entry which is preliminary data.</text>
</comment>
<dbReference type="RefSeq" id="WP_057810082.1">
    <property type="nucleotide sequence ID" value="NZ_BJUD01000002.1"/>
</dbReference>
<evidence type="ECO:0000313" key="8">
    <source>
        <dbReference type="Proteomes" id="UP000321429"/>
    </source>
</evidence>
<keyword evidence="7" id="KW-1185">Reference proteome</keyword>
<dbReference type="SUPFAM" id="SSF53822">
    <property type="entry name" value="Periplasmic binding protein-like I"/>
    <property type="match status" value="1"/>
</dbReference>
<dbReference type="InterPro" id="IPR046335">
    <property type="entry name" value="LacI/GalR-like_sensor"/>
</dbReference>
<proteinExistence type="predicted"/>
<evidence type="ECO:0000256" key="3">
    <source>
        <dbReference type="ARBA" id="ARBA00023163"/>
    </source>
</evidence>
<dbReference type="PROSITE" id="PS50932">
    <property type="entry name" value="HTH_LACI_2"/>
    <property type="match status" value="1"/>
</dbReference>
<dbReference type="Proteomes" id="UP000321429">
    <property type="component" value="Unassembled WGS sequence"/>
</dbReference>
<evidence type="ECO:0000313" key="7">
    <source>
        <dbReference type="Proteomes" id="UP000051139"/>
    </source>
</evidence>
<dbReference type="InterPro" id="IPR010982">
    <property type="entry name" value="Lambda_DNA-bd_dom_sf"/>
</dbReference>
<dbReference type="EMBL" id="BJUD01000002">
    <property type="protein sequence ID" value="GEK27839.1"/>
    <property type="molecule type" value="Genomic_DNA"/>
</dbReference>
<dbReference type="CDD" id="cd01392">
    <property type="entry name" value="HTH_LacI"/>
    <property type="match status" value="1"/>
</dbReference>
<dbReference type="GO" id="GO:0000976">
    <property type="term" value="F:transcription cis-regulatory region binding"/>
    <property type="evidence" value="ECO:0007669"/>
    <property type="project" value="TreeGrafter"/>
</dbReference>
<dbReference type="SUPFAM" id="SSF47413">
    <property type="entry name" value="lambda repressor-like DNA-binding domains"/>
    <property type="match status" value="1"/>
</dbReference>
<dbReference type="EMBL" id="JQCB01000005">
    <property type="protein sequence ID" value="KRN96236.1"/>
    <property type="molecule type" value="Genomic_DNA"/>
</dbReference>
<evidence type="ECO:0000313" key="5">
    <source>
        <dbReference type="EMBL" id="GEK27839.1"/>
    </source>
</evidence>
<keyword evidence="2" id="KW-0238">DNA-binding</keyword>
<accession>A0A0R2LA67</accession>
<dbReference type="PATRIC" id="fig|348151.3.peg.1669"/>
<dbReference type="OrthoDB" id="9784962at2"/>
<protein>
    <submittedName>
        <fullName evidence="6">Glucose-resistance amylase regulator</fullName>
    </submittedName>
    <submittedName>
        <fullName evidence="5">LacI family transcriptional regulator</fullName>
    </submittedName>
</protein>